<dbReference type="Pfam" id="PF16868">
    <property type="entry name" value="NMT1_3"/>
    <property type="match status" value="1"/>
</dbReference>
<evidence type="ECO:0000313" key="1">
    <source>
        <dbReference type="EMBL" id="MBN1572843.1"/>
    </source>
</evidence>
<dbReference type="NCBIfam" id="TIGR02122">
    <property type="entry name" value="TRAP_TAXI"/>
    <property type="match status" value="1"/>
</dbReference>
<accession>A0A9D8KE61</accession>
<sequence>MKHKTKAVSKKMSRLAAILLVALAIFLPRALLAEETLKLATDERGKFLWVMGTKIAKALNDSGIPTEVLVTGGEDENLKLLSSSNVDIALVTAPALNDYLKDKGGNNGLLTITALWPRMAHFALLDKFIKTGTLADFHRRRVYLGPEGSQERRIAEEIFRSMDIKTKRLVMNVDETNIIDIMTDYIVQRLDGAVFIDYVPSSTVASILGKTGHYYKLIPAEKEPAGLEKGYFKAVVQEELYPYQHEDYITIGVGSYLISRGELSEDTAHKIVEAIFNSVEDIEKDFSYGFGLKRENGAMNFVLPIHPGAEEYFRAVP</sequence>
<name>A0A9D8KE61_9DELT</name>
<dbReference type="EMBL" id="JAFGIX010000030">
    <property type="protein sequence ID" value="MBN1572843.1"/>
    <property type="molecule type" value="Genomic_DNA"/>
</dbReference>
<dbReference type="AlphaFoldDB" id="A0A9D8KE61"/>
<dbReference type="PANTHER" id="PTHR42941:SF1">
    <property type="entry name" value="SLL1037 PROTEIN"/>
    <property type="match status" value="1"/>
</dbReference>
<evidence type="ECO:0000313" key="2">
    <source>
        <dbReference type="Proteomes" id="UP000809273"/>
    </source>
</evidence>
<comment type="caution">
    <text evidence="1">The sequence shown here is derived from an EMBL/GenBank/DDBJ whole genome shotgun (WGS) entry which is preliminary data.</text>
</comment>
<gene>
    <name evidence="1" type="ORF">JW984_06555</name>
</gene>
<dbReference type="InterPro" id="IPR011852">
    <property type="entry name" value="TRAP_TAXI"/>
</dbReference>
<organism evidence="1 2">
    <name type="scientific">Candidatus Zymogenus saltonus</name>
    <dbReference type="NCBI Taxonomy" id="2844893"/>
    <lineage>
        <taxon>Bacteria</taxon>
        <taxon>Deltaproteobacteria</taxon>
        <taxon>Candidatus Zymogenia</taxon>
        <taxon>Candidatus Zymogeniales</taxon>
        <taxon>Candidatus Zymogenaceae</taxon>
        <taxon>Candidatus Zymogenus</taxon>
    </lineage>
</organism>
<dbReference type="Proteomes" id="UP000809273">
    <property type="component" value="Unassembled WGS sequence"/>
</dbReference>
<dbReference type="PANTHER" id="PTHR42941">
    <property type="entry name" value="SLL1037 PROTEIN"/>
    <property type="match status" value="1"/>
</dbReference>
<dbReference type="SUPFAM" id="SSF53850">
    <property type="entry name" value="Periplasmic binding protein-like II"/>
    <property type="match status" value="1"/>
</dbReference>
<dbReference type="Gene3D" id="3.40.190.10">
    <property type="entry name" value="Periplasmic binding protein-like II"/>
    <property type="match status" value="2"/>
</dbReference>
<reference evidence="1" key="1">
    <citation type="journal article" date="2021" name="Environ. Microbiol.">
        <title>Genomic characterization of three novel Desulfobacterota classes expand the metabolic and phylogenetic diversity of the phylum.</title>
        <authorList>
            <person name="Murphy C.L."/>
            <person name="Biggerstaff J."/>
            <person name="Eichhorn A."/>
            <person name="Ewing E."/>
            <person name="Shahan R."/>
            <person name="Soriano D."/>
            <person name="Stewart S."/>
            <person name="VanMol K."/>
            <person name="Walker R."/>
            <person name="Walters P."/>
            <person name="Elshahed M.S."/>
            <person name="Youssef N.H."/>
        </authorList>
    </citation>
    <scope>NUCLEOTIDE SEQUENCE</scope>
    <source>
        <strain evidence="1">Zod_Metabat.24</strain>
    </source>
</reference>
<proteinExistence type="predicted"/>
<reference evidence="1" key="2">
    <citation type="submission" date="2021-01" db="EMBL/GenBank/DDBJ databases">
        <authorList>
            <person name="Hahn C.R."/>
            <person name="Youssef N.H."/>
            <person name="Elshahed M."/>
        </authorList>
    </citation>
    <scope>NUCLEOTIDE SEQUENCE</scope>
    <source>
        <strain evidence="1">Zod_Metabat.24</strain>
    </source>
</reference>
<protein>
    <submittedName>
        <fullName evidence="1">TAXI family TRAP transporter solute-binding subunit</fullName>
    </submittedName>
</protein>